<dbReference type="AlphaFoldDB" id="A0AAV9UVD7"/>
<comment type="similarity">
    <text evidence="1">Belongs to the CDC123 family.</text>
</comment>
<proteinExistence type="inferred from homology"/>
<feature type="compositionally biased region" description="Acidic residues" evidence="2">
    <location>
        <begin position="357"/>
        <end position="370"/>
    </location>
</feature>
<reference evidence="3 4" key="1">
    <citation type="submission" date="2019-10" db="EMBL/GenBank/DDBJ databases">
        <authorList>
            <person name="Palmer J.M."/>
        </authorList>
    </citation>
    <scope>NUCLEOTIDE SEQUENCE [LARGE SCALE GENOMIC DNA]</scope>
    <source>
        <strain evidence="3 4">TWF696</strain>
    </source>
</reference>
<comment type="caution">
    <text evidence="3">The sequence shown here is derived from an EMBL/GenBank/DDBJ whole genome shotgun (WGS) entry which is preliminary data.</text>
</comment>
<name>A0AAV9UVD7_9PEZI</name>
<feature type="region of interest" description="Disordered" evidence="2">
    <location>
        <begin position="59"/>
        <end position="83"/>
    </location>
</feature>
<feature type="compositionally biased region" description="Basic and acidic residues" evidence="2">
    <location>
        <begin position="377"/>
        <end position="397"/>
    </location>
</feature>
<dbReference type="Pfam" id="PF07065">
    <property type="entry name" value="D123"/>
    <property type="match status" value="1"/>
</dbReference>
<dbReference type="GO" id="GO:0005737">
    <property type="term" value="C:cytoplasm"/>
    <property type="evidence" value="ECO:0007669"/>
    <property type="project" value="TreeGrafter"/>
</dbReference>
<dbReference type="Proteomes" id="UP001375240">
    <property type="component" value="Unassembled WGS sequence"/>
</dbReference>
<evidence type="ECO:0000256" key="1">
    <source>
        <dbReference type="ARBA" id="ARBA00011047"/>
    </source>
</evidence>
<dbReference type="PANTHER" id="PTHR15323">
    <property type="entry name" value="D123 PROTEIN"/>
    <property type="match status" value="1"/>
</dbReference>
<dbReference type="EMBL" id="JAVHNQ010000004">
    <property type="protein sequence ID" value="KAK6349688.1"/>
    <property type="molecule type" value="Genomic_DNA"/>
</dbReference>
<evidence type="ECO:0000256" key="2">
    <source>
        <dbReference type="SAM" id="MobiDB-lite"/>
    </source>
</evidence>
<evidence type="ECO:0000313" key="4">
    <source>
        <dbReference type="Proteomes" id="UP001375240"/>
    </source>
</evidence>
<keyword evidence="4" id="KW-1185">Reference proteome</keyword>
<feature type="region of interest" description="Disordered" evidence="2">
    <location>
        <begin position="348"/>
        <end position="397"/>
    </location>
</feature>
<evidence type="ECO:0008006" key="5">
    <source>
        <dbReference type="Google" id="ProtNLM"/>
    </source>
</evidence>
<sequence>MTSTKKTLKDFPKPTRQHIINCGYPVWYPKYRSVIGKARVVPLTAGFLEYLREDGIVLPDENLNPPTRDSDSGVFSNANDDDDEYEDPSYRFADIHEAVKAAIAELGGAVYPKLNWSAPKDASFILGNTLKCATASDVYLLLKSSNFVTHDLEHAFDDTVDTPDEDGRVLQVSDIAYALVLRKWVEVIPSVEFRCFVKDRKLVGVTQRDMNHYKFLEDGRDEFLRLIKEFFEKHLEKTFPDPNFVFDVYIPKTLVTDSRVWLMDINPYAIRTDPLTFSWTEILNIDPHAEDFEPEFRLIGKDDPEAYNFSSSNYSAHKLPKEVVDAGAAGPQSIAEFSTRWREIVEGLDNTDLQDSSSDEDAGDDAEGGDAGDGGTVDDKGKKNDEGGKDKAAATNI</sequence>
<protein>
    <recommendedName>
        <fullName evidence="5">Cell division cycle protein 123</fullName>
    </recommendedName>
</protein>
<evidence type="ECO:0000313" key="3">
    <source>
        <dbReference type="EMBL" id="KAK6349688.1"/>
    </source>
</evidence>
<organism evidence="3 4">
    <name type="scientific">Orbilia brochopaga</name>
    <dbReference type="NCBI Taxonomy" id="3140254"/>
    <lineage>
        <taxon>Eukaryota</taxon>
        <taxon>Fungi</taxon>
        <taxon>Dikarya</taxon>
        <taxon>Ascomycota</taxon>
        <taxon>Pezizomycotina</taxon>
        <taxon>Orbiliomycetes</taxon>
        <taxon>Orbiliales</taxon>
        <taxon>Orbiliaceae</taxon>
        <taxon>Orbilia</taxon>
    </lineage>
</organism>
<dbReference type="PANTHER" id="PTHR15323:SF6">
    <property type="entry name" value="CELL DIVISION CYCLE PROTEIN 123 HOMOLOG"/>
    <property type="match status" value="1"/>
</dbReference>
<gene>
    <name evidence="3" type="ORF">TWF696_005967</name>
</gene>
<accession>A0AAV9UVD7</accession>
<dbReference type="InterPro" id="IPR009772">
    <property type="entry name" value="CDC123"/>
</dbReference>